<evidence type="ECO:0000256" key="1">
    <source>
        <dbReference type="SAM" id="MobiDB-lite"/>
    </source>
</evidence>
<comment type="caution">
    <text evidence="3">The sequence shown here is derived from an EMBL/GenBank/DDBJ whole genome shotgun (WGS) entry which is preliminary data.</text>
</comment>
<name>A0AAE0TZR2_9PEZI</name>
<dbReference type="InterPro" id="IPR011051">
    <property type="entry name" value="RmlC_Cupin_sf"/>
</dbReference>
<protein>
    <submittedName>
        <fullName evidence="3">RmlC-like cupin domain-containing protein</fullName>
    </submittedName>
</protein>
<evidence type="ECO:0000259" key="2">
    <source>
        <dbReference type="Pfam" id="PF07883"/>
    </source>
</evidence>
<evidence type="ECO:0000313" key="4">
    <source>
        <dbReference type="Proteomes" id="UP001285441"/>
    </source>
</evidence>
<feature type="region of interest" description="Disordered" evidence="1">
    <location>
        <begin position="27"/>
        <end position="46"/>
    </location>
</feature>
<organism evidence="3 4">
    <name type="scientific">Podospora didyma</name>
    <dbReference type="NCBI Taxonomy" id="330526"/>
    <lineage>
        <taxon>Eukaryota</taxon>
        <taxon>Fungi</taxon>
        <taxon>Dikarya</taxon>
        <taxon>Ascomycota</taxon>
        <taxon>Pezizomycotina</taxon>
        <taxon>Sordariomycetes</taxon>
        <taxon>Sordariomycetidae</taxon>
        <taxon>Sordariales</taxon>
        <taxon>Podosporaceae</taxon>
        <taxon>Podospora</taxon>
    </lineage>
</organism>
<dbReference type="InterPro" id="IPR013096">
    <property type="entry name" value="Cupin_2"/>
</dbReference>
<dbReference type="AlphaFoldDB" id="A0AAE0TZR2"/>
<gene>
    <name evidence="3" type="ORF">B0H63DRAFT_182649</name>
</gene>
<feature type="compositionally biased region" description="Pro residues" evidence="1">
    <location>
        <begin position="30"/>
        <end position="40"/>
    </location>
</feature>
<accession>A0AAE0TZR2</accession>
<dbReference type="InterPro" id="IPR014710">
    <property type="entry name" value="RmlC-like_jellyroll"/>
</dbReference>
<dbReference type="Gene3D" id="2.60.120.10">
    <property type="entry name" value="Jelly Rolls"/>
    <property type="match status" value="1"/>
</dbReference>
<dbReference type="EMBL" id="JAULSW010000004">
    <property type="protein sequence ID" value="KAK3385420.1"/>
    <property type="molecule type" value="Genomic_DNA"/>
</dbReference>
<reference evidence="3" key="1">
    <citation type="journal article" date="2023" name="Mol. Phylogenet. Evol.">
        <title>Genome-scale phylogeny and comparative genomics of the fungal order Sordariales.</title>
        <authorList>
            <person name="Hensen N."/>
            <person name="Bonometti L."/>
            <person name="Westerberg I."/>
            <person name="Brannstrom I.O."/>
            <person name="Guillou S."/>
            <person name="Cros-Aarteil S."/>
            <person name="Calhoun S."/>
            <person name="Haridas S."/>
            <person name="Kuo A."/>
            <person name="Mondo S."/>
            <person name="Pangilinan J."/>
            <person name="Riley R."/>
            <person name="LaButti K."/>
            <person name="Andreopoulos B."/>
            <person name="Lipzen A."/>
            <person name="Chen C."/>
            <person name="Yan M."/>
            <person name="Daum C."/>
            <person name="Ng V."/>
            <person name="Clum A."/>
            <person name="Steindorff A."/>
            <person name="Ohm R.A."/>
            <person name="Martin F."/>
            <person name="Silar P."/>
            <person name="Natvig D.O."/>
            <person name="Lalanne C."/>
            <person name="Gautier V."/>
            <person name="Ament-Velasquez S.L."/>
            <person name="Kruys A."/>
            <person name="Hutchinson M.I."/>
            <person name="Powell A.J."/>
            <person name="Barry K."/>
            <person name="Miller A.N."/>
            <person name="Grigoriev I.V."/>
            <person name="Debuchy R."/>
            <person name="Gladieux P."/>
            <person name="Hiltunen Thoren M."/>
            <person name="Johannesson H."/>
        </authorList>
    </citation>
    <scope>NUCLEOTIDE SEQUENCE</scope>
    <source>
        <strain evidence="3">CBS 232.78</strain>
    </source>
</reference>
<proteinExistence type="predicted"/>
<dbReference type="Pfam" id="PF07883">
    <property type="entry name" value="Cupin_2"/>
    <property type="match status" value="1"/>
</dbReference>
<reference evidence="3" key="2">
    <citation type="submission" date="2023-06" db="EMBL/GenBank/DDBJ databases">
        <authorList>
            <consortium name="Lawrence Berkeley National Laboratory"/>
            <person name="Haridas S."/>
            <person name="Hensen N."/>
            <person name="Bonometti L."/>
            <person name="Westerberg I."/>
            <person name="Brannstrom I.O."/>
            <person name="Guillou S."/>
            <person name="Cros-Aarteil S."/>
            <person name="Calhoun S."/>
            <person name="Kuo A."/>
            <person name="Mondo S."/>
            <person name="Pangilinan J."/>
            <person name="Riley R."/>
            <person name="LaButti K."/>
            <person name="Andreopoulos B."/>
            <person name="Lipzen A."/>
            <person name="Chen C."/>
            <person name="Yanf M."/>
            <person name="Daum C."/>
            <person name="Ng V."/>
            <person name="Clum A."/>
            <person name="Steindorff A."/>
            <person name="Ohm R."/>
            <person name="Martin F."/>
            <person name="Silar P."/>
            <person name="Natvig D."/>
            <person name="Lalanne C."/>
            <person name="Gautier V."/>
            <person name="Ament-velasquez S.L."/>
            <person name="Kruys A."/>
            <person name="Hutchinson M.I."/>
            <person name="Powell A.J."/>
            <person name="Barry K."/>
            <person name="Miller A.N."/>
            <person name="Grigoriev I.V."/>
            <person name="Debuchy R."/>
            <person name="Gladieux P."/>
            <person name="Thoren M.H."/>
            <person name="Johannesson H."/>
        </authorList>
    </citation>
    <scope>NUCLEOTIDE SEQUENCE</scope>
    <source>
        <strain evidence="3">CBS 232.78</strain>
    </source>
</reference>
<dbReference type="SUPFAM" id="SSF51182">
    <property type="entry name" value="RmlC-like cupins"/>
    <property type="match status" value="1"/>
</dbReference>
<feature type="domain" description="Cupin type-2" evidence="2">
    <location>
        <begin position="72"/>
        <end position="147"/>
    </location>
</feature>
<sequence>MMASFLPFIQDILPMFMPSSISVTRAKDILPPPPPQPPLPTEEGGEALSGVRVLSRDAVINKTDKMCASVLIVKPKSSSTVRHNGEQDAIIYAASGTGVLLSSPNDEGEEEPPKRYELAQGDFAFVPCWTEHQIVNESADTDLLWVFTRSGPQPVEVNLMDWGGAEAKAPVNR</sequence>
<keyword evidence="4" id="KW-1185">Reference proteome</keyword>
<dbReference type="Proteomes" id="UP001285441">
    <property type="component" value="Unassembled WGS sequence"/>
</dbReference>
<evidence type="ECO:0000313" key="3">
    <source>
        <dbReference type="EMBL" id="KAK3385420.1"/>
    </source>
</evidence>